<protein>
    <recommendedName>
        <fullName evidence="4">Lipoprotein</fullName>
    </recommendedName>
</protein>
<reference evidence="3" key="1">
    <citation type="submission" date="2019-03" db="EMBL/GenBank/DDBJ databases">
        <title>Aquabacterium pictum sp.nov., the first bacteriochlorophyll a-containing freshwater bacterium in the genus Aquabacterium of the class Betaproteobacteria.</title>
        <authorList>
            <person name="Hirose S."/>
            <person name="Tank M."/>
            <person name="Hara E."/>
            <person name="Tamaki H."/>
            <person name="Takaichi S."/>
            <person name="Haruta S."/>
            <person name="Hanada S."/>
        </authorList>
    </citation>
    <scope>NUCLEOTIDE SEQUENCE [LARGE SCALE GENOMIC DNA]</scope>
    <source>
        <strain evidence="3">W35</strain>
    </source>
</reference>
<sequence length="66" mass="6401">MNTAYTARSTRIAHALAAAGLSLCMTLAALGSVDHLAQSQHAATVLAKAAAAQQAAAAAQAAAARG</sequence>
<organism evidence="2 3">
    <name type="scientific">Pseudaquabacterium pictum</name>
    <dbReference type="NCBI Taxonomy" id="2315236"/>
    <lineage>
        <taxon>Bacteria</taxon>
        <taxon>Pseudomonadati</taxon>
        <taxon>Pseudomonadota</taxon>
        <taxon>Betaproteobacteria</taxon>
        <taxon>Burkholderiales</taxon>
        <taxon>Sphaerotilaceae</taxon>
        <taxon>Pseudaquabacterium</taxon>
    </lineage>
</organism>
<keyword evidence="1" id="KW-0732">Signal</keyword>
<keyword evidence="3" id="KW-1185">Reference proteome</keyword>
<evidence type="ECO:0008006" key="4">
    <source>
        <dbReference type="Google" id="ProtNLM"/>
    </source>
</evidence>
<comment type="caution">
    <text evidence="2">The sequence shown here is derived from an EMBL/GenBank/DDBJ whole genome shotgun (WGS) entry which is preliminary data.</text>
</comment>
<accession>A0A480AX90</accession>
<evidence type="ECO:0000313" key="3">
    <source>
        <dbReference type="Proteomes" id="UP000301751"/>
    </source>
</evidence>
<feature type="signal peptide" evidence="1">
    <location>
        <begin position="1"/>
        <end position="28"/>
    </location>
</feature>
<feature type="chain" id="PRO_5019845450" description="Lipoprotein" evidence="1">
    <location>
        <begin position="29"/>
        <end position="66"/>
    </location>
</feature>
<proteinExistence type="predicted"/>
<evidence type="ECO:0000256" key="1">
    <source>
        <dbReference type="SAM" id="SignalP"/>
    </source>
</evidence>
<evidence type="ECO:0000313" key="2">
    <source>
        <dbReference type="EMBL" id="GCL66084.1"/>
    </source>
</evidence>
<name>A0A480AX90_9BURK</name>
<dbReference type="EMBL" id="BJCL01000024">
    <property type="protein sequence ID" value="GCL66084.1"/>
    <property type="molecule type" value="Genomic_DNA"/>
</dbReference>
<dbReference type="Proteomes" id="UP000301751">
    <property type="component" value="Unassembled WGS sequence"/>
</dbReference>
<dbReference type="RefSeq" id="WP_137735778.1">
    <property type="nucleotide sequence ID" value="NZ_BJCL01000024.1"/>
</dbReference>
<dbReference type="AlphaFoldDB" id="A0A480AX90"/>
<gene>
    <name evidence="2" type="ORF">AQPW35_51650</name>
</gene>